<feature type="transmembrane region" description="Helical" evidence="9">
    <location>
        <begin position="323"/>
        <end position="341"/>
    </location>
</feature>
<dbReference type="InterPro" id="IPR045851">
    <property type="entry name" value="AMP-bd_C_sf"/>
</dbReference>
<comment type="caution">
    <text evidence="11">The sequence shown here is derived from an EMBL/GenBank/DDBJ whole genome shotgun (WGS) entry which is preliminary data.</text>
</comment>
<keyword evidence="9" id="KW-0812">Transmembrane</keyword>
<dbReference type="Gene3D" id="3.30.559.30">
    <property type="entry name" value="Nonribosomal peptide synthetase, condensation domain"/>
    <property type="match status" value="1"/>
</dbReference>
<organism evidence="11 12">
    <name type="scientific">Cudoniella acicularis</name>
    <dbReference type="NCBI Taxonomy" id="354080"/>
    <lineage>
        <taxon>Eukaryota</taxon>
        <taxon>Fungi</taxon>
        <taxon>Dikarya</taxon>
        <taxon>Ascomycota</taxon>
        <taxon>Pezizomycotina</taxon>
        <taxon>Leotiomycetes</taxon>
        <taxon>Helotiales</taxon>
        <taxon>Tricladiaceae</taxon>
        <taxon>Cudoniella</taxon>
    </lineage>
</organism>
<evidence type="ECO:0000313" key="11">
    <source>
        <dbReference type="EMBL" id="KAF4635192.1"/>
    </source>
</evidence>
<name>A0A8H4RSF3_9HELO</name>
<dbReference type="PANTHER" id="PTHR45527:SF15">
    <property type="entry name" value="NONRIBOSOMAL PEPTIDE SYNTHETASE EASA-RELATED"/>
    <property type="match status" value="1"/>
</dbReference>
<evidence type="ECO:0000256" key="1">
    <source>
        <dbReference type="ARBA" id="ARBA00022450"/>
    </source>
</evidence>
<feature type="compositionally biased region" description="Polar residues" evidence="8">
    <location>
        <begin position="553"/>
        <end position="568"/>
    </location>
</feature>
<keyword evidence="3" id="KW-0436">Ligase</keyword>
<evidence type="ECO:0000256" key="3">
    <source>
        <dbReference type="ARBA" id="ARBA00022598"/>
    </source>
</evidence>
<feature type="transmembrane region" description="Helical" evidence="9">
    <location>
        <begin position="31"/>
        <end position="52"/>
    </location>
</feature>
<evidence type="ECO:0000256" key="8">
    <source>
        <dbReference type="SAM" id="MobiDB-lite"/>
    </source>
</evidence>
<dbReference type="SUPFAM" id="SSF144232">
    <property type="entry name" value="HIT/MYND zinc finger-like"/>
    <property type="match status" value="1"/>
</dbReference>
<feature type="domain" description="MYND-type" evidence="10">
    <location>
        <begin position="803"/>
        <end position="845"/>
    </location>
</feature>
<dbReference type="GO" id="GO:0044550">
    <property type="term" value="P:secondary metabolite biosynthetic process"/>
    <property type="evidence" value="ECO:0007669"/>
    <property type="project" value="TreeGrafter"/>
</dbReference>
<evidence type="ECO:0000256" key="9">
    <source>
        <dbReference type="SAM" id="Phobius"/>
    </source>
</evidence>
<keyword evidence="2" id="KW-0597">Phosphoprotein</keyword>
<evidence type="ECO:0000256" key="4">
    <source>
        <dbReference type="ARBA" id="ARBA00022723"/>
    </source>
</evidence>
<dbReference type="GO" id="GO:0031177">
    <property type="term" value="F:phosphopantetheine binding"/>
    <property type="evidence" value="ECO:0007669"/>
    <property type="project" value="TreeGrafter"/>
</dbReference>
<dbReference type="PROSITE" id="PS01360">
    <property type="entry name" value="ZF_MYND_1"/>
    <property type="match status" value="1"/>
</dbReference>
<dbReference type="OrthoDB" id="432970at2759"/>
<dbReference type="PANTHER" id="PTHR45527">
    <property type="entry name" value="NONRIBOSOMAL PEPTIDE SYNTHETASE"/>
    <property type="match status" value="1"/>
</dbReference>
<sequence length="1605" mass="176979">MATPPAPNTEITFPLPAAEPFYKTGTFWKHFSVLVSIGLSIASLIISAFASLRRDSISNEVLRALTVSGIVVNSISISLSALTSLDWKSKTTNDRLFAEQLVKVVHVHEGERIVVLRKGQALELETGRGSGSDFDGSGDEASSRAKLHLTGQPGYSYTGEARCPPPHGPEVQSSCPITEAWYGRAEIATQIMKMGIQFTHFWRDEERGLGLFVSWLLEFFIIIFILQPRLDPINNYRCSGIVYLSTIPLAESAASDIWYPFGPNFSPKTTFESRTRRMNHDFVHNHHRRCSSAGGAVVLPVFALGFLAARLYTKRVLVRNIDLSDYSIVLAFLLAFTNSIIQICLTKYGTGIHIWNITSENFKIFMRTGDIYGAIAYNMGTFFIKASIILFYLRLSAHRPIRIVIYVVMFVTVGYNLAGAITPFYICTPMRFYWDSTIPGKCIDLNSNFLATAAFNVATDIALLLLPIWLLRPLCLPTKQKICVIIVLMTGSALLEMYTGIICVCLPSMKPLMKHHFPKLFEENYTITYPTFQTIHHLPTETPQPQPPRTRSVDSGYQTESNNGSSSQLKIDSVNFQDKEYEYKSPTASVISVSLQLPANAFVVDKEKGSVDLEASYNGNINTMEAIVQKFNNLPRVNKAPSSLVNNDWHFSIRHVPLDPPGDLLIIVNPGSHFVCSQGPKQILSLPSNAAKADIIVSMLLEAFISGVDKGPDGKPLPDIPPFAPWTWSTKDTALIPEIEARLTALGVRPELRTVRPRTHEENEISDERWAGLAKALMDSLGLGNRAGKGTVFNLNNPTGVICGGCKKDSSAFLTPLQRCARCREVFYCSRDCQKSDWKQHKNLCGKDPKESGPSVSPLDYWNNTAHTSPEARALASSINLTLPQNGVNESGLMMPMRRLIIAGKDTPENLQLLLGPKWKEEQSIYEEYRLEVLLQPPRGSPSYALTASYDDGVPTPSLQPATAEESEKIQAVRDMQARISRHLGSRKDPSMRDMQTILSSFGANWDEMVPIYQLATNTMDQNVQPGSTTSNGLCSPRPSVNTVLLRAIKKEIEHEKYEKSLVVLEIILSALPSVESIEHLKTQMLAVMPYEQVGLSKIRQIDEKLKAACDFQNLLVIQPREHSGIDNSLLGPRVKKFINSGVFDTYPLIMDCTLNADGLSATTIFDSAIIKKSQMNRIILHFQHILKQPCSKEEDRTVQEINTISPAAICSWDGDFTRGELDDLASKLANHLIKQGVGPETRLVSVVKQIDAQIVLCPAELEKICSVTFPSMKIAVVDGSTLDRLPSPTTPGRSDVGPSNALYVIFTSGTAGTPKEEERMSDLAGAIARMNVNAADVTPSYINTISPDVVPSLRRVTLSGEPITANIIKTWAEKVHLINAYGMTECCVTSLVNANVSAKTNPANIGHGVGAGYETKQYRRPGRVYKTGNLAQYNPDGSINSLGRVDTQAKLRGQRIELGEIEHHLLSSPSVRNTMVVLPTTGSYQGQIIGLVELEGLQHATTQDGIQVVPQSTLAAVGFSWSSLSDHLRNSIPAYMIPSSWIPIDHMPLHTSGKLDRSKLLAWLSVLPTDHQIDHEPQENGALPIPADDFDFNGNQQEGRGASA</sequence>
<keyword evidence="4" id="KW-0479">Metal-binding</keyword>
<dbReference type="GO" id="GO:0008270">
    <property type="term" value="F:zinc ion binding"/>
    <property type="evidence" value="ECO:0007669"/>
    <property type="project" value="UniProtKB-KW"/>
</dbReference>
<dbReference type="Pfam" id="PF01753">
    <property type="entry name" value="zf-MYND"/>
    <property type="match status" value="1"/>
</dbReference>
<feature type="transmembrane region" description="Helical" evidence="9">
    <location>
        <begin position="405"/>
        <end position="426"/>
    </location>
</feature>
<evidence type="ECO:0000313" key="12">
    <source>
        <dbReference type="Proteomes" id="UP000566819"/>
    </source>
</evidence>
<dbReference type="Gene3D" id="3.30.300.30">
    <property type="match status" value="1"/>
</dbReference>
<reference evidence="11 12" key="1">
    <citation type="submission" date="2020-03" db="EMBL/GenBank/DDBJ databases">
        <title>Draft Genome Sequence of Cudoniella acicularis.</title>
        <authorList>
            <person name="Buettner E."/>
            <person name="Kellner H."/>
        </authorList>
    </citation>
    <scope>NUCLEOTIDE SEQUENCE [LARGE SCALE GENOMIC DNA]</scope>
    <source>
        <strain evidence="11 12">DSM 108380</strain>
    </source>
</reference>
<protein>
    <recommendedName>
        <fullName evidence="10">MYND-type domain-containing protein</fullName>
    </recommendedName>
</protein>
<dbReference type="FunFam" id="3.30.300.30:FF:000015">
    <property type="entry name" value="Nonribosomal peptide synthase SidD"/>
    <property type="match status" value="1"/>
</dbReference>
<proteinExistence type="predicted"/>
<dbReference type="Pfam" id="PF20684">
    <property type="entry name" value="Fung_rhodopsin"/>
    <property type="match status" value="1"/>
</dbReference>
<dbReference type="Gene3D" id="3.40.50.12780">
    <property type="entry name" value="N-terminal domain of ligase-like"/>
    <property type="match status" value="2"/>
</dbReference>
<evidence type="ECO:0000256" key="7">
    <source>
        <dbReference type="PROSITE-ProRule" id="PRU00134"/>
    </source>
</evidence>
<dbReference type="Gene3D" id="6.10.140.2220">
    <property type="match status" value="1"/>
</dbReference>
<dbReference type="GO" id="GO:0016874">
    <property type="term" value="F:ligase activity"/>
    <property type="evidence" value="ECO:0007669"/>
    <property type="project" value="UniProtKB-KW"/>
</dbReference>
<keyword evidence="1" id="KW-0596">Phosphopantetheine</keyword>
<dbReference type="InterPro" id="IPR002893">
    <property type="entry name" value="Znf_MYND"/>
</dbReference>
<feature type="transmembrane region" description="Helical" evidence="9">
    <location>
        <begin position="449"/>
        <end position="470"/>
    </location>
</feature>
<keyword evidence="9" id="KW-1133">Transmembrane helix</keyword>
<accession>A0A8H4RSF3</accession>
<evidence type="ECO:0000256" key="2">
    <source>
        <dbReference type="ARBA" id="ARBA00022553"/>
    </source>
</evidence>
<dbReference type="EMBL" id="JAAMPI010000135">
    <property type="protein sequence ID" value="KAF4635192.1"/>
    <property type="molecule type" value="Genomic_DNA"/>
</dbReference>
<dbReference type="PROSITE" id="PS50865">
    <property type="entry name" value="ZF_MYND_2"/>
    <property type="match status" value="1"/>
</dbReference>
<feature type="transmembrane region" description="Helical" evidence="9">
    <location>
        <begin position="371"/>
        <end position="393"/>
    </location>
</feature>
<keyword evidence="12" id="KW-1185">Reference proteome</keyword>
<feature type="region of interest" description="Disordered" evidence="8">
    <location>
        <begin position="537"/>
        <end position="568"/>
    </location>
</feature>
<keyword evidence="5 7" id="KW-0863">Zinc-finger</keyword>
<dbReference type="SUPFAM" id="SSF52777">
    <property type="entry name" value="CoA-dependent acyltransferases"/>
    <property type="match status" value="1"/>
</dbReference>
<feature type="transmembrane region" description="Helical" evidence="9">
    <location>
        <begin position="292"/>
        <end position="311"/>
    </location>
</feature>
<feature type="region of interest" description="Disordered" evidence="8">
    <location>
        <begin position="1575"/>
        <end position="1605"/>
    </location>
</feature>
<gene>
    <name evidence="11" type="ORF">G7Y89_g2901</name>
</gene>
<feature type="transmembrane region" description="Helical" evidence="9">
    <location>
        <begin position="208"/>
        <end position="226"/>
    </location>
</feature>
<keyword evidence="9" id="KW-0472">Membrane</keyword>
<dbReference type="SUPFAM" id="SSF56801">
    <property type="entry name" value="Acetyl-CoA synthetase-like"/>
    <property type="match status" value="1"/>
</dbReference>
<evidence type="ECO:0000256" key="5">
    <source>
        <dbReference type="ARBA" id="ARBA00022771"/>
    </source>
</evidence>
<keyword evidence="6" id="KW-0862">Zinc</keyword>
<dbReference type="InterPro" id="IPR042099">
    <property type="entry name" value="ANL_N_sf"/>
</dbReference>
<evidence type="ECO:0000259" key="10">
    <source>
        <dbReference type="PROSITE" id="PS50865"/>
    </source>
</evidence>
<dbReference type="InterPro" id="IPR049326">
    <property type="entry name" value="Rhodopsin_dom_fungi"/>
</dbReference>
<dbReference type="Proteomes" id="UP000566819">
    <property type="component" value="Unassembled WGS sequence"/>
</dbReference>
<dbReference type="GO" id="GO:0005737">
    <property type="term" value="C:cytoplasm"/>
    <property type="evidence" value="ECO:0007669"/>
    <property type="project" value="TreeGrafter"/>
</dbReference>
<feature type="transmembrane region" description="Helical" evidence="9">
    <location>
        <begin position="482"/>
        <end position="509"/>
    </location>
</feature>
<evidence type="ECO:0000256" key="6">
    <source>
        <dbReference type="ARBA" id="ARBA00022833"/>
    </source>
</evidence>
<dbReference type="GO" id="GO:0043041">
    <property type="term" value="P:amino acid activation for nonribosomal peptide biosynthetic process"/>
    <property type="evidence" value="ECO:0007669"/>
    <property type="project" value="TreeGrafter"/>
</dbReference>